<feature type="transmembrane region" description="Helical" evidence="7">
    <location>
        <begin position="199"/>
        <end position="217"/>
    </location>
</feature>
<keyword evidence="6" id="KW-0813">Transport</keyword>
<comment type="similarity">
    <text evidence="2 6">Belongs to the mitochondrial carrier (TC 2.A.29) family.</text>
</comment>
<evidence type="ECO:0000256" key="2">
    <source>
        <dbReference type="ARBA" id="ARBA00006375"/>
    </source>
</evidence>
<dbReference type="Gene3D" id="1.50.40.10">
    <property type="entry name" value="Mitochondrial carrier domain"/>
    <property type="match status" value="2"/>
</dbReference>
<evidence type="ECO:0008006" key="10">
    <source>
        <dbReference type="Google" id="ProtNLM"/>
    </source>
</evidence>
<keyword evidence="7" id="KW-1133">Transmembrane helix</keyword>
<reference evidence="8" key="2">
    <citation type="journal article" date="2021" name="Genome Biol. Evol.">
        <title>Developing a high-quality reference genome for a parasitic bivalve with doubly uniparental inheritance (Bivalvia: Unionida).</title>
        <authorList>
            <person name="Smith C.H."/>
        </authorList>
    </citation>
    <scope>NUCLEOTIDE SEQUENCE</scope>
    <source>
        <strain evidence="8">CHS0354</strain>
        <tissue evidence="8">Mantle</tissue>
    </source>
</reference>
<evidence type="ECO:0000313" key="9">
    <source>
        <dbReference type="Proteomes" id="UP001195483"/>
    </source>
</evidence>
<protein>
    <recommendedName>
        <fullName evidence="10">Solute carrier family 25 member 44</fullName>
    </recommendedName>
</protein>
<evidence type="ECO:0000256" key="1">
    <source>
        <dbReference type="ARBA" id="ARBA00004141"/>
    </source>
</evidence>
<dbReference type="GO" id="GO:0005739">
    <property type="term" value="C:mitochondrion"/>
    <property type="evidence" value="ECO:0007669"/>
    <property type="project" value="InterPro"/>
</dbReference>
<evidence type="ECO:0000256" key="4">
    <source>
        <dbReference type="ARBA" id="ARBA00023136"/>
    </source>
</evidence>
<dbReference type="EMBL" id="JAEAOA010001211">
    <property type="protein sequence ID" value="KAK3598617.1"/>
    <property type="molecule type" value="Genomic_DNA"/>
</dbReference>
<dbReference type="Pfam" id="PF00153">
    <property type="entry name" value="Mito_carr"/>
    <property type="match status" value="3"/>
</dbReference>
<dbReference type="AlphaFoldDB" id="A0AAE0SV53"/>
<feature type="repeat" description="Solcar" evidence="5">
    <location>
        <begin position="234"/>
        <end position="315"/>
    </location>
</feature>
<sequence length="327" mass="37569">MMDSIETEEIRVVEMYMMDKRKYYPLTVLSGFTIRGILYPFGLIKTRLQIQVGQEIYKGTFDAFVKISRNEGAQGLYRGFWVNCAHIFPSLAYITTYEKIRDYLRMNTNLNTSQIKSFISGGLASIVGQTLTVPLDIVTQHIMLLGNEKNSSEVNVQKKLKSLQRIHVPPEMRTSRFGTVSTVIREVYRQDGILGFYKGYFVSLALFAPNSGLWWMFYDTYSDKLQDALPDWVPRLAIHCVSAPCAGVTAAVITNSLDVIRARIQVEGKCFHVTLERLWKEEGFSFVFKGLSARIVQSVVFSFFIMLGYESLKRWSLKDEYKGQVRW</sequence>
<evidence type="ECO:0000313" key="8">
    <source>
        <dbReference type="EMBL" id="KAK3598617.1"/>
    </source>
</evidence>
<keyword evidence="9" id="KW-1185">Reference proteome</keyword>
<dbReference type="PROSITE" id="PS50920">
    <property type="entry name" value="SOLCAR"/>
    <property type="match status" value="3"/>
</dbReference>
<proteinExistence type="inferred from homology"/>
<feature type="repeat" description="Solcar" evidence="5">
    <location>
        <begin position="22"/>
        <end position="103"/>
    </location>
</feature>
<accession>A0AAE0SV53</accession>
<gene>
    <name evidence="8" type="ORF">CHS0354_019876</name>
</gene>
<dbReference type="GO" id="GO:0015658">
    <property type="term" value="F:branched-chain amino acid transmembrane transporter activity"/>
    <property type="evidence" value="ECO:0007669"/>
    <property type="project" value="InterPro"/>
</dbReference>
<dbReference type="InterPro" id="IPR018108">
    <property type="entry name" value="MCP_transmembrane"/>
</dbReference>
<dbReference type="GO" id="GO:0016020">
    <property type="term" value="C:membrane"/>
    <property type="evidence" value="ECO:0007669"/>
    <property type="project" value="UniProtKB-SubCell"/>
</dbReference>
<dbReference type="PANTHER" id="PTHR46314">
    <property type="entry name" value="SOLUTE CARRIER FAMILY 25 MEMBER 44"/>
    <property type="match status" value="1"/>
</dbReference>
<evidence type="ECO:0000256" key="6">
    <source>
        <dbReference type="RuleBase" id="RU000488"/>
    </source>
</evidence>
<name>A0AAE0SV53_9BIVA</name>
<reference evidence="8" key="3">
    <citation type="submission" date="2023-05" db="EMBL/GenBank/DDBJ databases">
        <authorList>
            <person name="Smith C.H."/>
        </authorList>
    </citation>
    <scope>NUCLEOTIDE SEQUENCE</scope>
    <source>
        <strain evidence="8">CHS0354</strain>
        <tissue evidence="8">Mantle</tissue>
    </source>
</reference>
<evidence type="ECO:0000256" key="5">
    <source>
        <dbReference type="PROSITE-ProRule" id="PRU00282"/>
    </source>
</evidence>
<dbReference type="GO" id="GO:0009083">
    <property type="term" value="P:branched-chain amino acid catabolic process"/>
    <property type="evidence" value="ECO:0007669"/>
    <property type="project" value="InterPro"/>
</dbReference>
<dbReference type="Proteomes" id="UP001195483">
    <property type="component" value="Unassembled WGS sequence"/>
</dbReference>
<keyword evidence="3 5" id="KW-0812">Transmembrane</keyword>
<organism evidence="8 9">
    <name type="scientific">Potamilus streckersoni</name>
    <dbReference type="NCBI Taxonomy" id="2493646"/>
    <lineage>
        <taxon>Eukaryota</taxon>
        <taxon>Metazoa</taxon>
        <taxon>Spiralia</taxon>
        <taxon>Lophotrochozoa</taxon>
        <taxon>Mollusca</taxon>
        <taxon>Bivalvia</taxon>
        <taxon>Autobranchia</taxon>
        <taxon>Heteroconchia</taxon>
        <taxon>Palaeoheterodonta</taxon>
        <taxon>Unionida</taxon>
        <taxon>Unionoidea</taxon>
        <taxon>Unionidae</taxon>
        <taxon>Ambleminae</taxon>
        <taxon>Lampsilini</taxon>
        <taxon>Potamilus</taxon>
    </lineage>
</organism>
<evidence type="ECO:0000256" key="7">
    <source>
        <dbReference type="SAM" id="Phobius"/>
    </source>
</evidence>
<feature type="repeat" description="Solcar" evidence="5">
    <location>
        <begin position="112"/>
        <end position="224"/>
    </location>
</feature>
<dbReference type="PANTHER" id="PTHR46314:SF2">
    <property type="entry name" value="SOLUTE CARRIER FAMILY 25 MEMBER 44"/>
    <property type="match status" value="1"/>
</dbReference>
<reference evidence="8" key="1">
    <citation type="journal article" date="2021" name="Genome Biol. Evol.">
        <title>A High-Quality Reference Genome for a Parasitic Bivalve with Doubly Uniparental Inheritance (Bivalvia: Unionida).</title>
        <authorList>
            <person name="Smith C.H."/>
        </authorList>
    </citation>
    <scope>NUCLEOTIDE SEQUENCE</scope>
    <source>
        <strain evidence="8">CHS0354</strain>
    </source>
</reference>
<dbReference type="InterPro" id="IPR042164">
    <property type="entry name" value="SLC25A44"/>
</dbReference>
<feature type="transmembrane region" description="Helical" evidence="7">
    <location>
        <begin position="23"/>
        <end position="44"/>
    </location>
</feature>
<comment type="subcellular location">
    <subcellularLocation>
        <location evidence="1">Membrane</location>
        <topology evidence="1">Multi-pass membrane protein</topology>
    </subcellularLocation>
</comment>
<dbReference type="InterPro" id="IPR023395">
    <property type="entry name" value="MCP_dom_sf"/>
</dbReference>
<comment type="caution">
    <text evidence="8">The sequence shown here is derived from an EMBL/GenBank/DDBJ whole genome shotgun (WGS) entry which is preliminary data.</text>
</comment>
<evidence type="ECO:0000256" key="3">
    <source>
        <dbReference type="ARBA" id="ARBA00022692"/>
    </source>
</evidence>
<keyword evidence="4 5" id="KW-0472">Membrane</keyword>
<dbReference type="SUPFAM" id="SSF103506">
    <property type="entry name" value="Mitochondrial carrier"/>
    <property type="match status" value="1"/>
</dbReference>